<comment type="caution">
    <text evidence="3">The sequence shown here is derived from an EMBL/GenBank/DDBJ whole genome shotgun (WGS) entry which is preliminary data.</text>
</comment>
<evidence type="ECO:0000256" key="1">
    <source>
        <dbReference type="SAM" id="MobiDB-lite"/>
    </source>
</evidence>
<feature type="compositionally biased region" description="Gly residues" evidence="1">
    <location>
        <begin position="45"/>
        <end position="71"/>
    </location>
</feature>
<dbReference type="InterPro" id="IPR036514">
    <property type="entry name" value="SGNH_hydro_sf"/>
</dbReference>
<evidence type="ECO:0000256" key="2">
    <source>
        <dbReference type="SAM" id="SignalP"/>
    </source>
</evidence>
<keyword evidence="2" id="KW-0732">Signal</keyword>
<name>A0A150QBN3_SORCE</name>
<dbReference type="CDD" id="cd00229">
    <property type="entry name" value="SGNH_hydrolase"/>
    <property type="match status" value="1"/>
</dbReference>
<dbReference type="Proteomes" id="UP000075604">
    <property type="component" value="Unassembled WGS sequence"/>
</dbReference>
<feature type="compositionally biased region" description="Low complexity" evidence="1">
    <location>
        <begin position="72"/>
        <end position="101"/>
    </location>
</feature>
<dbReference type="GO" id="GO:0016788">
    <property type="term" value="F:hydrolase activity, acting on ester bonds"/>
    <property type="evidence" value="ECO:0007669"/>
    <property type="project" value="UniProtKB-ARBA"/>
</dbReference>
<dbReference type="Gene3D" id="3.40.50.1110">
    <property type="entry name" value="SGNH hydrolase"/>
    <property type="match status" value="1"/>
</dbReference>
<dbReference type="EMBL" id="JELX01000461">
    <property type="protein sequence ID" value="KYF65126.1"/>
    <property type="molecule type" value="Genomic_DNA"/>
</dbReference>
<feature type="chain" id="PRO_5007566752" evidence="2">
    <location>
        <begin position="25"/>
        <end position="303"/>
    </location>
</feature>
<dbReference type="SUPFAM" id="SSF52266">
    <property type="entry name" value="SGNH hydrolase"/>
    <property type="match status" value="1"/>
</dbReference>
<protein>
    <submittedName>
        <fullName evidence="3">Uncharacterized protein</fullName>
    </submittedName>
</protein>
<reference evidence="3 4" key="1">
    <citation type="submission" date="2014-02" db="EMBL/GenBank/DDBJ databases">
        <title>The small core and large imbalanced accessory genome model reveals a collaborative survival strategy of Sorangium cellulosum strains in nature.</title>
        <authorList>
            <person name="Han K."/>
            <person name="Peng R."/>
            <person name="Blom J."/>
            <person name="Li Y.-Z."/>
        </authorList>
    </citation>
    <scope>NUCLEOTIDE SEQUENCE [LARGE SCALE GENOMIC DNA]</scope>
    <source>
        <strain evidence="3 4">So0157-18</strain>
    </source>
</reference>
<evidence type="ECO:0000313" key="4">
    <source>
        <dbReference type="Proteomes" id="UP000075604"/>
    </source>
</evidence>
<gene>
    <name evidence="3" type="ORF">BE04_36485</name>
</gene>
<sequence length="303" mass="30596">MRSIRRCVSTNLIVLGLLSIGICACGEANDGDTTSTSGGTPDGSTSGGGTTATVGTGGTGTGGMGPGGTGGSSAESTSSSGGATTGPASSAASGGEAASTGGTSGECVTGQTRGNQVAVIGESFIAATHGITQQIEKQAKANGSLAENERYIDNSVSGTTLAGDQIPSQYRKAAENGMIKYVLMDGGGNDCLLRGDGDGALAAAESLFETMAGDNVEKVVYFFYPDPIGNQFASLKTCLDALRPKMKELCDGLTSPKCYWLDLRPTWNGHNDYTQDGIHPTSAGSIATGDAVWEVMKENCVAQ</sequence>
<feature type="compositionally biased region" description="Low complexity" evidence="1">
    <location>
        <begin position="31"/>
        <end position="44"/>
    </location>
</feature>
<feature type="region of interest" description="Disordered" evidence="1">
    <location>
        <begin position="31"/>
        <end position="109"/>
    </location>
</feature>
<dbReference type="PROSITE" id="PS51257">
    <property type="entry name" value="PROKAR_LIPOPROTEIN"/>
    <property type="match status" value="1"/>
</dbReference>
<feature type="signal peptide" evidence="2">
    <location>
        <begin position="1"/>
        <end position="24"/>
    </location>
</feature>
<evidence type="ECO:0000313" key="3">
    <source>
        <dbReference type="EMBL" id="KYF65126.1"/>
    </source>
</evidence>
<organism evidence="3 4">
    <name type="scientific">Sorangium cellulosum</name>
    <name type="common">Polyangium cellulosum</name>
    <dbReference type="NCBI Taxonomy" id="56"/>
    <lineage>
        <taxon>Bacteria</taxon>
        <taxon>Pseudomonadati</taxon>
        <taxon>Myxococcota</taxon>
        <taxon>Polyangia</taxon>
        <taxon>Polyangiales</taxon>
        <taxon>Polyangiaceae</taxon>
        <taxon>Sorangium</taxon>
    </lineage>
</organism>
<proteinExistence type="predicted"/>
<accession>A0A150QBN3</accession>
<dbReference type="AlphaFoldDB" id="A0A150QBN3"/>